<feature type="compositionally biased region" description="Polar residues" evidence="1">
    <location>
        <begin position="131"/>
        <end position="143"/>
    </location>
</feature>
<keyword evidence="2" id="KW-0472">Membrane</keyword>
<feature type="compositionally biased region" description="Polar residues" evidence="1">
    <location>
        <begin position="165"/>
        <end position="176"/>
    </location>
</feature>
<dbReference type="EMBL" id="NEDP02001165">
    <property type="protein sequence ID" value="OWF54051.1"/>
    <property type="molecule type" value="Genomic_DNA"/>
</dbReference>
<evidence type="ECO:0000256" key="2">
    <source>
        <dbReference type="SAM" id="Phobius"/>
    </source>
</evidence>
<feature type="compositionally biased region" description="Basic and acidic residues" evidence="1">
    <location>
        <begin position="59"/>
        <end position="72"/>
    </location>
</feature>
<feature type="region of interest" description="Disordered" evidence="1">
    <location>
        <begin position="15"/>
        <end position="86"/>
    </location>
</feature>
<keyword evidence="2" id="KW-1133">Transmembrane helix</keyword>
<proteinExistence type="predicted"/>
<protein>
    <recommendedName>
        <fullName evidence="5">Transmembrane protein</fullName>
    </recommendedName>
</protein>
<organism evidence="3 4">
    <name type="scientific">Mizuhopecten yessoensis</name>
    <name type="common">Japanese scallop</name>
    <name type="synonym">Patinopecten yessoensis</name>
    <dbReference type="NCBI Taxonomy" id="6573"/>
    <lineage>
        <taxon>Eukaryota</taxon>
        <taxon>Metazoa</taxon>
        <taxon>Spiralia</taxon>
        <taxon>Lophotrochozoa</taxon>
        <taxon>Mollusca</taxon>
        <taxon>Bivalvia</taxon>
        <taxon>Autobranchia</taxon>
        <taxon>Pteriomorphia</taxon>
        <taxon>Pectinida</taxon>
        <taxon>Pectinoidea</taxon>
        <taxon>Pectinidae</taxon>
        <taxon>Mizuhopecten</taxon>
    </lineage>
</organism>
<evidence type="ECO:0000313" key="4">
    <source>
        <dbReference type="Proteomes" id="UP000242188"/>
    </source>
</evidence>
<keyword evidence="2" id="KW-0812">Transmembrane</keyword>
<evidence type="ECO:0000256" key="1">
    <source>
        <dbReference type="SAM" id="MobiDB-lite"/>
    </source>
</evidence>
<evidence type="ECO:0000313" key="3">
    <source>
        <dbReference type="EMBL" id="OWF54051.1"/>
    </source>
</evidence>
<dbReference type="Proteomes" id="UP000242188">
    <property type="component" value="Unassembled WGS sequence"/>
</dbReference>
<dbReference type="AlphaFoldDB" id="A0A210QZI4"/>
<evidence type="ECO:0008006" key="5">
    <source>
        <dbReference type="Google" id="ProtNLM"/>
    </source>
</evidence>
<feature type="transmembrane region" description="Helical" evidence="2">
    <location>
        <begin position="345"/>
        <end position="371"/>
    </location>
</feature>
<gene>
    <name evidence="3" type="ORF">KP79_PYT15268</name>
</gene>
<keyword evidence="4" id="KW-1185">Reference proteome</keyword>
<name>A0A210QZI4_MIZYE</name>
<feature type="region of interest" description="Disordered" evidence="1">
    <location>
        <begin position="131"/>
        <end position="176"/>
    </location>
</feature>
<feature type="transmembrane region" description="Helical" evidence="2">
    <location>
        <begin position="302"/>
        <end position="325"/>
    </location>
</feature>
<reference evidence="3 4" key="1">
    <citation type="journal article" date="2017" name="Nat. Ecol. Evol.">
        <title>Scallop genome provides insights into evolution of bilaterian karyotype and development.</title>
        <authorList>
            <person name="Wang S."/>
            <person name="Zhang J."/>
            <person name="Jiao W."/>
            <person name="Li J."/>
            <person name="Xun X."/>
            <person name="Sun Y."/>
            <person name="Guo X."/>
            <person name="Huan P."/>
            <person name="Dong B."/>
            <person name="Zhang L."/>
            <person name="Hu X."/>
            <person name="Sun X."/>
            <person name="Wang J."/>
            <person name="Zhao C."/>
            <person name="Wang Y."/>
            <person name="Wang D."/>
            <person name="Huang X."/>
            <person name="Wang R."/>
            <person name="Lv J."/>
            <person name="Li Y."/>
            <person name="Zhang Z."/>
            <person name="Liu B."/>
            <person name="Lu W."/>
            <person name="Hui Y."/>
            <person name="Liang J."/>
            <person name="Zhou Z."/>
            <person name="Hou R."/>
            <person name="Li X."/>
            <person name="Liu Y."/>
            <person name="Li H."/>
            <person name="Ning X."/>
            <person name="Lin Y."/>
            <person name="Zhao L."/>
            <person name="Xing Q."/>
            <person name="Dou J."/>
            <person name="Li Y."/>
            <person name="Mao J."/>
            <person name="Guo H."/>
            <person name="Dou H."/>
            <person name="Li T."/>
            <person name="Mu C."/>
            <person name="Jiang W."/>
            <person name="Fu Q."/>
            <person name="Fu X."/>
            <person name="Miao Y."/>
            <person name="Liu J."/>
            <person name="Yu Q."/>
            <person name="Li R."/>
            <person name="Liao H."/>
            <person name="Li X."/>
            <person name="Kong Y."/>
            <person name="Jiang Z."/>
            <person name="Chourrout D."/>
            <person name="Li R."/>
            <person name="Bao Z."/>
        </authorList>
    </citation>
    <scope>NUCLEOTIDE SEQUENCE [LARGE SCALE GENOMIC DNA]</scope>
    <source>
        <strain evidence="3 4">PY_sf001</strain>
    </source>
</reference>
<accession>A0A210QZI4</accession>
<feature type="transmembrane region" description="Helical" evidence="2">
    <location>
        <begin position="258"/>
        <end position="281"/>
    </location>
</feature>
<comment type="caution">
    <text evidence="3">The sequence shown here is derived from an EMBL/GenBank/DDBJ whole genome shotgun (WGS) entry which is preliminary data.</text>
</comment>
<dbReference type="OrthoDB" id="6154148at2759"/>
<sequence length="395" mass="44667">MDKTRKLSTVVFYQPDEESVLSRPGEGPEPTPEEVTSATAAFRKISSSQKRPSLSIIRKNTESEDSGVKSEDDGNSATQPWRARSNSRWSRFSRNVSFSSTISPLWDFPSFDELFNSGGKATLALHRSPTSISDLMPRSPTSTSSLGGESTRLEEESETSATSGQPNMESRQSGLSGISRQDSIMSQSFRSLLFKSWEGSHNSFVNFRSRLGGSVRHKYCMCCRITSMPFVFANVAIGMFITCVAVLCFIHCQDELMMTVYVLVNGLLSVFFFPTLIMAWNKRVGGCVNESKKGEDDKEESPAFFIVTLLCRIISSITGTVLLVYRYYWMGPEWDSTLCEVEFFMTFAVITMEWTLLVLFLIFPIIIYFCFYRVAPYLPDDFEDELRITPEMFNE</sequence>
<feature type="transmembrane region" description="Helical" evidence="2">
    <location>
        <begin position="231"/>
        <end position="252"/>
    </location>
</feature>